<protein>
    <submittedName>
        <fullName evidence="1">Uncharacterized protein</fullName>
    </submittedName>
</protein>
<reference evidence="1" key="1">
    <citation type="journal article" date="2021" name="Proc. Natl. Acad. Sci. U.S.A.">
        <title>A Catalog of Tens of Thousands of Viruses from Human Metagenomes Reveals Hidden Associations with Chronic Diseases.</title>
        <authorList>
            <person name="Tisza M.J."/>
            <person name="Buck C.B."/>
        </authorList>
    </citation>
    <scope>NUCLEOTIDE SEQUENCE</scope>
    <source>
        <strain evidence="1">CtGdK3</strain>
    </source>
</reference>
<proteinExistence type="predicted"/>
<dbReference type="EMBL" id="BK014990">
    <property type="protein sequence ID" value="DAD85916.1"/>
    <property type="molecule type" value="Genomic_DNA"/>
</dbReference>
<organism evidence="1">
    <name type="scientific">Siphoviridae sp. ctGdK3</name>
    <dbReference type="NCBI Taxonomy" id="2826222"/>
    <lineage>
        <taxon>Viruses</taxon>
        <taxon>Duplodnaviria</taxon>
        <taxon>Heunggongvirae</taxon>
        <taxon>Uroviricota</taxon>
        <taxon>Caudoviricetes</taxon>
    </lineage>
</organism>
<name>A0A8S5MUP2_9CAUD</name>
<evidence type="ECO:0000313" key="1">
    <source>
        <dbReference type="EMBL" id="DAD85916.1"/>
    </source>
</evidence>
<accession>A0A8S5MUP2</accession>
<sequence>MTCENCTKYDDCRTGSGSTWPCGAYVSKTITNADRIRAMDDKELAHLLMGHGTFECPACEIGDQRKCDTECEKHCVKWLQQPAEEER</sequence>